<dbReference type="EMBL" id="RCZD01000013">
    <property type="protein sequence ID" value="TPG57605.1"/>
    <property type="molecule type" value="Genomic_DNA"/>
</dbReference>
<keyword evidence="2" id="KW-1185">Reference proteome</keyword>
<organism evidence="1 2">
    <name type="scientific">Ewingella americana</name>
    <dbReference type="NCBI Taxonomy" id="41202"/>
    <lineage>
        <taxon>Bacteria</taxon>
        <taxon>Pseudomonadati</taxon>
        <taxon>Pseudomonadota</taxon>
        <taxon>Gammaproteobacteria</taxon>
        <taxon>Enterobacterales</taxon>
        <taxon>Yersiniaceae</taxon>
        <taxon>Ewingella</taxon>
    </lineage>
</organism>
<evidence type="ECO:0000313" key="2">
    <source>
        <dbReference type="Proteomes" id="UP000317663"/>
    </source>
</evidence>
<reference evidence="1 2" key="1">
    <citation type="journal article" date="2019" name="Environ. Microbiol.">
        <title>Species interactions and distinct microbial communities in high Arctic permafrost affected cryosols are associated with the CH4 and CO2 gas fluxes.</title>
        <authorList>
            <person name="Altshuler I."/>
            <person name="Hamel J."/>
            <person name="Turney S."/>
            <person name="Magnuson E."/>
            <person name="Levesque R."/>
            <person name="Greer C."/>
            <person name="Whyte L.G."/>
        </authorList>
    </citation>
    <scope>NUCLEOTIDE SEQUENCE [LARGE SCALE GENOMIC DNA]</scope>
    <source>
        <strain evidence="1 2">E4</strain>
    </source>
</reference>
<dbReference type="AlphaFoldDB" id="A0A502G6L3"/>
<comment type="caution">
    <text evidence="1">The sequence shown here is derived from an EMBL/GenBank/DDBJ whole genome shotgun (WGS) entry which is preliminary data.</text>
</comment>
<sequence>MIGLYSSIQNENLFVAGGGTMGHPDASLKVGLDDINTHNSEVSVKPVAIHSALAISTPPLF</sequence>
<dbReference type="Proteomes" id="UP000317663">
    <property type="component" value="Unassembled WGS sequence"/>
</dbReference>
<gene>
    <name evidence="1" type="ORF">EAH77_20515</name>
</gene>
<protein>
    <submittedName>
        <fullName evidence="1">Uncharacterized protein</fullName>
    </submittedName>
</protein>
<name>A0A502G6L3_9GAMM</name>
<proteinExistence type="predicted"/>
<evidence type="ECO:0000313" key="1">
    <source>
        <dbReference type="EMBL" id="TPG57605.1"/>
    </source>
</evidence>
<accession>A0A502G6L3</accession>